<evidence type="ECO:0000313" key="14">
    <source>
        <dbReference type="Proteomes" id="UP000681041"/>
    </source>
</evidence>
<dbReference type="AlphaFoldDB" id="A0A8T8KG38"/>
<sequence length="330" mass="37294">MFIITYFLITTLGVGLVNRKILYQLQSVEYEHEFDRKALQSLEGTPGLEKLSRKYQKHYIERVVRLDFTGSGIRVNKNNFPDIHQLLVEACDILQLNYIPELYILWDYQVNGFASGSENPIIVLYSGAIDLLSKEELLYIIGHELGHIKSGHMLYHQMGSIIPVLGEIASVLTLGISSIVGTSLTLALLYWHRMSEFTADRAGLLACQNKEAAMSAMMKMSGVPKNHFDKIKTEDFIEQAREFQDFDYDSLDKIGKAVLIMNSTHPWTVMRAHEILKWVDSGAYDQIIEKHSAIKKVSGSTGTMPCLNCGFEITGKEKFCPGCGTRFGRR</sequence>
<proteinExistence type="inferred from homology"/>
<comment type="cofactor">
    <cofactor evidence="10">
        <name>Zn(2+)</name>
        <dbReference type="ChEBI" id="CHEBI:29105"/>
    </cofactor>
    <text evidence="10">Binds 1 zinc ion per subunit.</text>
</comment>
<feature type="domain" description="Peptidase M48" evidence="12">
    <location>
        <begin position="80"/>
        <end position="278"/>
    </location>
</feature>
<keyword evidence="2 10" id="KW-0645">Protease</keyword>
<dbReference type="GO" id="GO:0046872">
    <property type="term" value="F:metal ion binding"/>
    <property type="evidence" value="ECO:0007669"/>
    <property type="project" value="UniProtKB-KW"/>
</dbReference>
<dbReference type="OrthoDB" id="28389at2157"/>
<dbReference type="EMBL" id="CP058560">
    <property type="protein sequence ID" value="QUH24251.1"/>
    <property type="molecule type" value="Genomic_DNA"/>
</dbReference>
<evidence type="ECO:0000259" key="12">
    <source>
        <dbReference type="Pfam" id="PF01435"/>
    </source>
</evidence>
<evidence type="ECO:0000256" key="7">
    <source>
        <dbReference type="ARBA" id="ARBA00022989"/>
    </source>
</evidence>
<keyword evidence="8 10" id="KW-0482">Metalloprotease</keyword>
<dbReference type="KEGG" id="meme:HYG87_00725"/>
<dbReference type="GO" id="GO:0006508">
    <property type="term" value="P:proteolysis"/>
    <property type="evidence" value="ECO:0007669"/>
    <property type="project" value="UniProtKB-KW"/>
</dbReference>
<organism evidence="13 14">
    <name type="scientific">Methanobacterium alkalithermotolerans</name>
    <dbReference type="NCBI Taxonomy" id="2731220"/>
    <lineage>
        <taxon>Archaea</taxon>
        <taxon>Methanobacteriati</taxon>
        <taxon>Methanobacteriota</taxon>
        <taxon>Methanomada group</taxon>
        <taxon>Methanobacteria</taxon>
        <taxon>Methanobacteriales</taxon>
        <taxon>Methanobacteriaceae</taxon>
        <taxon>Methanobacterium</taxon>
    </lineage>
</organism>
<gene>
    <name evidence="13" type="ORF">HYG87_00725</name>
</gene>
<dbReference type="GO" id="GO:0004222">
    <property type="term" value="F:metalloendopeptidase activity"/>
    <property type="evidence" value="ECO:0007669"/>
    <property type="project" value="InterPro"/>
</dbReference>
<dbReference type="CDD" id="cd07325">
    <property type="entry name" value="M48_Ste24p_like"/>
    <property type="match status" value="1"/>
</dbReference>
<evidence type="ECO:0000256" key="2">
    <source>
        <dbReference type="ARBA" id="ARBA00022670"/>
    </source>
</evidence>
<name>A0A8T8KG38_9EURY</name>
<evidence type="ECO:0000313" key="13">
    <source>
        <dbReference type="EMBL" id="QUH24251.1"/>
    </source>
</evidence>
<keyword evidence="5 10" id="KW-0378">Hydrolase</keyword>
<reference evidence="13" key="1">
    <citation type="submission" date="2020-07" db="EMBL/GenBank/DDBJ databases">
        <title>Methanobacterium. sp. MethCan genome.</title>
        <authorList>
            <person name="Postec A."/>
            <person name="Quemeneur M."/>
        </authorList>
    </citation>
    <scope>NUCLEOTIDE SEQUENCE</scope>
    <source>
        <strain evidence="13">MethCAN</strain>
    </source>
</reference>
<dbReference type="PANTHER" id="PTHR43221">
    <property type="entry name" value="PROTEASE HTPX"/>
    <property type="match status" value="1"/>
</dbReference>
<keyword evidence="14" id="KW-1185">Reference proteome</keyword>
<evidence type="ECO:0000256" key="6">
    <source>
        <dbReference type="ARBA" id="ARBA00022833"/>
    </source>
</evidence>
<protein>
    <submittedName>
        <fullName evidence="13">M48 family metalloprotease</fullName>
    </submittedName>
</protein>
<feature type="transmembrane region" description="Helical" evidence="11">
    <location>
        <begin position="168"/>
        <end position="191"/>
    </location>
</feature>
<evidence type="ECO:0000256" key="1">
    <source>
        <dbReference type="ARBA" id="ARBA00022475"/>
    </source>
</evidence>
<dbReference type="InterPro" id="IPR001915">
    <property type="entry name" value="Peptidase_M48"/>
</dbReference>
<dbReference type="InterPro" id="IPR050083">
    <property type="entry name" value="HtpX_protease"/>
</dbReference>
<dbReference type="Proteomes" id="UP000681041">
    <property type="component" value="Chromosome"/>
</dbReference>
<evidence type="ECO:0000256" key="5">
    <source>
        <dbReference type="ARBA" id="ARBA00022801"/>
    </source>
</evidence>
<dbReference type="Pfam" id="PF01435">
    <property type="entry name" value="Peptidase_M48"/>
    <property type="match status" value="1"/>
</dbReference>
<evidence type="ECO:0000256" key="3">
    <source>
        <dbReference type="ARBA" id="ARBA00022692"/>
    </source>
</evidence>
<dbReference type="Gene3D" id="3.30.2010.10">
    <property type="entry name" value="Metalloproteases ('zincins'), catalytic domain"/>
    <property type="match status" value="1"/>
</dbReference>
<dbReference type="PANTHER" id="PTHR43221:SF3">
    <property type="entry name" value="SLL1280 PROTEIN"/>
    <property type="match status" value="1"/>
</dbReference>
<evidence type="ECO:0000256" key="4">
    <source>
        <dbReference type="ARBA" id="ARBA00022723"/>
    </source>
</evidence>
<evidence type="ECO:0000256" key="10">
    <source>
        <dbReference type="RuleBase" id="RU003983"/>
    </source>
</evidence>
<keyword evidence="9 11" id="KW-0472">Membrane</keyword>
<keyword evidence="4" id="KW-0479">Metal-binding</keyword>
<evidence type="ECO:0000256" key="8">
    <source>
        <dbReference type="ARBA" id="ARBA00023049"/>
    </source>
</evidence>
<keyword evidence="6 10" id="KW-0862">Zinc</keyword>
<keyword evidence="3 11" id="KW-0812">Transmembrane</keyword>
<evidence type="ECO:0000256" key="11">
    <source>
        <dbReference type="SAM" id="Phobius"/>
    </source>
</evidence>
<keyword evidence="1" id="KW-1003">Cell membrane</keyword>
<evidence type="ECO:0000256" key="9">
    <source>
        <dbReference type="ARBA" id="ARBA00023136"/>
    </source>
</evidence>
<accession>A0A8T8KG38</accession>
<comment type="similarity">
    <text evidence="10">Belongs to the peptidase M48 family.</text>
</comment>
<keyword evidence="7 11" id="KW-1133">Transmembrane helix</keyword>